<keyword evidence="2" id="KW-0472">Membrane</keyword>
<reference evidence="3 4" key="1">
    <citation type="submission" date="2023-06" db="EMBL/GenBank/DDBJ databases">
        <title>Rock-solubilizing bacteria, Microbacterium invictum, promotes re-establishment of vegetation in rocky wasteland by accelerating rock bio-weathering and reshaping soil bacterial community.</title>
        <authorList>
            <person name="Liu C."/>
        </authorList>
    </citation>
    <scope>NUCLEOTIDE SEQUENCE [LARGE SCALE GENOMIC DNA]</scope>
    <source>
        <strain evidence="3 4">X-18</strain>
    </source>
</reference>
<evidence type="ECO:0000313" key="3">
    <source>
        <dbReference type="EMBL" id="WQB68951.1"/>
    </source>
</evidence>
<sequence length="207" mass="20608">MSALGQGRGRASARARSLAVLLILAAGAIGVIASTQTWLTVTIEDGARDLLPVSGAAALPVLAPLSLTGLALGAALSIAGTVLRYVFGVLTVVIAGIVGAATAIIAVTAPAAAVVSAVTEATGIAGLDAVAELVTEISATPWPWITLGASVVLLTAGVLILATAHRWPGAGRKYRTAVGASPEGTASRRTDAIDSWDELSRGQDPTV</sequence>
<dbReference type="InterPro" id="IPR019051">
    <property type="entry name" value="Trp_biosyn_TM_oprn/chp"/>
</dbReference>
<gene>
    <name evidence="3" type="ORF">T9R20_09500</name>
</gene>
<dbReference type="EMBL" id="CP139779">
    <property type="protein sequence ID" value="WQB68951.1"/>
    <property type="molecule type" value="Genomic_DNA"/>
</dbReference>
<keyword evidence="2" id="KW-0812">Transmembrane</keyword>
<evidence type="ECO:0000256" key="1">
    <source>
        <dbReference type="SAM" id="MobiDB-lite"/>
    </source>
</evidence>
<evidence type="ECO:0000313" key="4">
    <source>
        <dbReference type="Proteomes" id="UP001324533"/>
    </source>
</evidence>
<feature type="transmembrane region" description="Helical" evidence="2">
    <location>
        <begin position="57"/>
        <end position="78"/>
    </location>
</feature>
<feature type="transmembrane region" description="Helical" evidence="2">
    <location>
        <begin position="142"/>
        <end position="164"/>
    </location>
</feature>
<evidence type="ECO:0000256" key="2">
    <source>
        <dbReference type="SAM" id="Phobius"/>
    </source>
</evidence>
<name>A0ABZ0V5S1_9MICO</name>
<proteinExistence type="predicted"/>
<dbReference type="Proteomes" id="UP001324533">
    <property type="component" value="Chromosome"/>
</dbReference>
<keyword evidence="2" id="KW-1133">Transmembrane helix</keyword>
<feature type="transmembrane region" description="Helical" evidence="2">
    <location>
        <begin position="85"/>
        <end position="107"/>
    </location>
</feature>
<keyword evidence="4" id="KW-1185">Reference proteome</keyword>
<feature type="region of interest" description="Disordered" evidence="1">
    <location>
        <begin position="178"/>
        <end position="207"/>
    </location>
</feature>
<dbReference type="Pfam" id="PF09534">
    <property type="entry name" value="Trp_oprn_chp"/>
    <property type="match status" value="1"/>
</dbReference>
<dbReference type="RefSeq" id="WP_322409079.1">
    <property type="nucleotide sequence ID" value="NZ_CP139779.1"/>
</dbReference>
<protein>
    <submittedName>
        <fullName evidence="3">Trp biosynthesis-associated membrane protein</fullName>
    </submittedName>
</protein>
<accession>A0ABZ0V5S1</accession>
<organism evidence="3 4">
    <name type="scientific">Microbacterium invictum</name>
    <dbReference type="NCBI Taxonomy" id="515415"/>
    <lineage>
        <taxon>Bacteria</taxon>
        <taxon>Bacillati</taxon>
        <taxon>Actinomycetota</taxon>
        <taxon>Actinomycetes</taxon>
        <taxon>Micrococcales</taxon>
        <taxon>Microbacteriaceae</taxon>
        <taxon>Microbacterium</taxon>
    </lineage>
</organism>